<reference evidence="1" key="5">
    <citation type="journal article" date="2021" name="G3 (Bethesda)">
        <title>Aegilops tauschii genome assembly Aet v5.0 features greater sequence contiguity and improved annotation.</title>
        <authorList>
            <person name="Wang L."/>
            <person name="Zhu T."/>
            <person name="Rodriguez J.C."/>
            <person name="Deal K.R."/>
            <person name="Dubcovsky J."/>
            <person name="McGuire P.E."/>
            <person name="Lux T."/>
            <person name="Spannagl M."/>
            <person name="Mayer K.F.X."/>
            <person name="Baldrich P."/>
            <person name="Meyers B.C."/>
            <person name="Huo N."/>
            <person name="Gu Y.Q."/>
            <person name="Zhou H."/>
            <person name="Devos K.M."/>
            <person name="Bennetzen J.L."/>
            <person name="Unver T."/>
            <person name="Budak H."/>
            <person name="Gulick P.J."/>
            <person name="Galiba G."/>
            <person name="Kalapos B."/>
            <person name="Nelson D.R."/>
            <person name="Li P."/>
            <person name="You F.M."/>
            <person name="Luo M.C."/>
            <person name="Dvorak J."/>
        </authorList>
    </citation>
    <scope>NUCLEOTIDE SEQUENCE [LARGE SCALE GENOMIC DNA]</scope>
    <source>
        <strain evidence="1">cv. AL8/78</strain>
    </source>
</reference>
<keyword evidence="2" id="KW-1185">Reference proteome</keyword>
<accession>A0A453RD77</accession>
<dbReference type="Gene3D" id="2.40.70.10">
    <property type="entry name" value="Acid Proteases"/>
    <property type="match status" value="1"/>
</dbReference>
<reference evidence="1" key="3">
    <citation type="journal article" date="2017" name="Nature">
        <title>Genome sequence of the progenitor of the wheat D genome Aegilops tauschii.</title>
        <authorList>
            <person name="Luo M.C."/>
            <person name="Gu Y.Q."/>
            <person name="Puiu D."/>
            <person name="Wang H."/>
            <person name="Twardziok S.O."/>
            <person name="Deal K.R."/>
            <person name="Huo N."/>
            <person name="Zhu T."/>
            <person name="Wang L."/>
            <person name="Wang Y."/>
            <person name="McGuire P.E."/>
            <person name="Liu S."/>
            <person name="Long H."/>
            <person name="Ramasamy R.K."/>
            <person name="Rodriguez J.C."/>
            <person name="Van S.L."/>
            <person name="Yuan L."/>
            <person name="Wang Z."/>
            <person name="Xia Z."/>
            <person name="Xiao L."/>
            <person name="Anderson O.D."/>
            <person name="Ouyang S."/>
            <person name="Liang Y."/>
            <person name="Zimin A.V."/>
            <person name="Pertea G."/>
            <person name="Qi P."/>
            <person name="Bennetzen J.L."/>
            <person name="Dai X."/>
            <person name="Dawson M.W."/>
            <person name="Muller H.G."/>
            <person name="Kugler K."/>
            <person name="Rivarola-Duarte L."/>
            <person name="Spannagl M."/>
            <person name="Mayer K.F.X."/>
            <person name="Lu F.H."/>
            <person name="Bevan M.W."/>
            <person name="Leroy P."/>
            <person name="Li P."/>
            <person name="You F.M."/>
            <person name="Sun Q."/>
            <person name="Liu Z."/>
            <person name="Lyons E."/>
            <person name="Wicker T."/>
            <person name="Salzberg S.L."/>
            <person name="Devos K.M."/>
            <person name="Dvorak J."/>
        </authorList>
    </citation>
    <scope>NUCLEOTIDE SEQUENCE [LARGE SCALE GENOMIC DNA]</scope>
    <source>
        <strain evidence="1">cv. AL8/78</strain>
    </source>
</reference>
<reference evidence="2" key="2">
    <citation type="journal article" date="2017" name="Nat. Plants">
        <title>The Aegilops tauschii genome reveals multiple impacts of transposons.</title>
        <authorList>
            <person name="Zhao G."/>
            <person name="Zou C."/>
            <person name="Li K."/>
            <person name="Wang K."/>
            <person name="Li T."/>
            <person name="Gao L."/>
            <person name="Zhang X."/>
            <person name="Wang H."/>
            <person name="Yang Z."/>
            <person name="Liu X."/>
            <person name="Jiang W."/>
            <person name="Mao L."/>
            <person name="Kong X."/>
            <person name="Jiao Y."/>
            <person name="Jia J."/>
        </authorList>
    </citation>
    <scope>NUCLEOTIDE SEQUENCE [LARGE SCALE GENOMIC DNA]</scope>
    <source>
        <strain evidence="2">cv. AL8/78</strain>
    </source>
</reference>
<dbReference type="Pfam" id="PF08284">
    <property type="entry name" value="RVP_2"/>
    <property type="match status" value="1"/>
</dbReference>
<dbReference type="Proteomes" id="UP000015105">
    <property type="component" value="Chromosome 7D"/>
</dbReference>
<evidence type="ECO:0008006" key="3">
    <source>
        <dbReference type="Google" id="ProtNLM"/>
    </source>
</evidence>
<dbReference type="SUPFAM" id="SSF50630">
    <property type="entry name" value="Acid proteases"/>
    <property type="match status" value="1"/>
</dbReference>
<dbReference type="InterPro" id="IPR021109">
    <property type="entry name" value="Peptidase_aspartic_dom_sf"/>
</dbReference>
<reference evidence="1" key="4">
    <citation type="submission" date="2019-03" db="UniProtKB">
        <authorList>
            <consortium name="EnsemblPlants"/>
        </authorList>
    </citation>
    <scope>IDENTIFICATION</scope>
</reference>
<dbReference type="EnsemblPlants" id="AET7Gv20543100.1">
    <property type="protein sequence ID" value="AET7Gv20543100.1"/>
    <property type="gene ID" value="AET7Gv20543100"/>
</dbReference>
<organism evidence="1 2">
    <name type="scientific">Aegilops tauschii subsp. strangulata</name>
    <name type="common">Goatgrass</name>
    <dbReference type="NCBI Taxonomy" id="200361"/>
    <lineage>
        <taxon>Eukaryota</taxon>
        <taxon>Viridiplantae</taxon>
        <taxon>Streptophyta</taxon>
        <taxon>Embryophyta</taxon>
        <taxon>Tracheophyta</taxon>
        <taxon>Spermatophyta</taxon>
        <taxon>Magnoliopsida</taxon>
        <taxon>Liliopsida</taxon>
        <taxon>Poales</taxon>
        <taxon>Poaceae</taxon>
        <taxon>BOP clade</taxon>
        <taxon>Pooideae</taxon>
        <taxon>Triticodae</taxon>
        <taxon>Triticeae</taxon>
        <taxon>Triticinae</taxon>
        <taxon>Aegilops</taxon>
    </lineage>
</organism>
<proteinExistence type="predicted"/>
<dbReference type="InterPro" id="IPR032567">
    <property type="entry name" value="RTL1-rel"/>
</dbReference>
<dbReference type="AlphaFoldDB" id="A0A453RD77"/>
<evidence type="ECO:0000313" key="2">
    <source>
        <dbReference type="Proteomes" id="UP000015105"/>
    </source>
</evidence>
<dbReference type="PANTHER" id="PTHR15503">
    <property type="entry name" value="LDOC1 RELATED"/>
    <property type="match status" value="1"/>
</dbReference>
<dbReference type="STRING" id="200361.A0A453RD77"/>
<sequence length="333" mass="37362">ALTMTSGSHRYDQVNDATVGRTQKRRHQEHENWQNPFGELISTRRSGTMAEYSKRFLENLSRVCPIADDDERDIFTNNLGEPMKTQVEMLKPATLDTAMDLAISFEHLNTVTSTATTPGRPSRPLRPMAAPIPALPDSSNPTPALVSKRLTPAEMDERRAKGLCFNCDEKFARGHRCKQLFYIQSADAEEEQFEDFQEAQISLLAVTGIPTSDTMQVTLRIGDRDLVALLDSGSTHNFIREELATIVGLPFSSNRRLGVTVANGDKVTCRGLLQQAAITIDKERFVVDLHAISLGGFDIVLGTRFLKTLGPILWDFTTQWMSFWHSDHHVEWS</sequence>
<reference evidence="2" key="1">
    <citation type="journal article" date="2014" name="Science">
        <title>Ancient hybridizations among the ancestral genomes of bread wheat.</title>
        <authorList>
            <consortium name="International Wheat Genome Sequencing Consortium,"/>
            <person name="Marcussen T."/>
            <person name="Sandve S.R."/>
            <person name="Heier L."/>
            <person name="Spannagl M."/>
            <person name="Pfeifer M."/>
            <person name="Jakobsen K.S."/>
            <person name="Wulff B.B."/>
            <person name="Steuernagel B."/>
            <person name="Mayer K.F."/>
            <person name="Olsen O.A."/>
        </authorList>
    </citation>
    <scope>NUCLEOTIDE SEQUENCE [LARGE SCALE GENOMIC DNA]</scope>
    <source>
        <strain evidence="2">cv. AL8/78</strain>
    </source>
</reference>
<protein>
    <recommendedName>
        <fullName evidence="3">Retrotransposon gag domain-containing protein</fullName>
    </recommendedName>
</protein>
<evidence type="ECO:0000313" key="1">
    <source>
        <dbReference type="EnsemblPlants" id="AET7Gv20543100.1"/>
    </source>
</evidence>
<dbReference type="PANTHER" id="PTHR15503:SF22">
    <property type="entry name" value="TRANSPOSON TY3-I GAG POLYPROTEIN"/>
    <property type="match status" value="1"/>
</dbReference>
<name>A0A453RD77_AEGTS</name>
<dbReference type="Gramene" id="AET7Gv20543100.1">
    <property type="protein sequence ID" value="AET7Gv20543100.1"/>
    <property type="gene ID" value="AET7Gv20543100"/>
</dbReference>
<dbReference type="CDD" id="cd00303">
    <property type="entry name" value="retropepsin_like"/>
    <property type="match status" value="1"/>
</dbReference>